<keyword evidence="2" id="KW-1185">Reference proteome</keyword>
<protein>
    <submittedName>
        <fullName evidence="1">Tetratricopeptide repeat protein</fullName>
    </submittedName>
</protein>
<sequence>MKPSPNSLWSDLLLLLAVVVLPLVLVLQAPGVTRSETVYFVNGLDVPVQIVAGDNRFDVPAEGRIKREIRQGLVDVDVSVKGAPLSHDTVYVTGDKDVRVYNVLGAAPLFTAAVHYTSSKNPRDSGVVPQPFAGATFQEFEDVDYTFTDPPQTLSTERKHGVITKTQLGVLPGGWKMTLRFLLARERVADAGRVAQALLRATPDAPELMEATSVAMLALEQSEGVLASTAVAREWRDAHPDDFNAHRYWARQMRRAGRNEEARAHYAKALSREPDSVLLAMMLARTEPGPQGTARLEALRRAHPESSLPRWGLAVRYTRERRWAEALVVLDAMEQDEPLYEVFLEAHVRVLAALGRREEALRRLSKRLLETENRSIDGADVLLYARLLGHSTRKGDSGDLEKLIARGMNGRDEDVLRTWLQASLGETEVRALPPDSAPNDPAVVAVRILTALAKGPEAAAPLYATATVASFSRVGTEAEILLAAEFERLGDSALAARALASSGLELSFEELRDAVHGARTVESLDTLDENEKAALHLVVARRLAASGANANADKAYALARQGARLPGPVATALARWPVPVASGSVVGVGTP</sequence>
<accession>A0A3A8I1N0</accession>
<organism evidence="1 2">
    <name type="scientific">Corallococcus terminator</name>
    <dbReference type="NCBI Taxonomy" id="2316733"/>
    <lineage>
        <taxon>Bacteria</taxon>
        <taxon>Pseudomonadati</taxon>
        <taxon>Myxococcota</taxon>
        <taxon>Myxococcia</taxon>
        <taxon>Myxococcales</taxon>
        <taxon>Cystobacterineae</taxon>
        <taxon>Myxococcaceae</taxon>
        <taxon>Corallococcus</taxon>
    </lineage>
</organism>
<dbReference type="RefSeq" id="WP_120544249.1">
    <property type="nucleotide sequence ID" value="NZ_RAVZ01000285.1"/>
</dbReference>
<proteinExistence type="predicted"/>
<dbReference type="EMBL" id="RAVZ01000285">
    <property type="protein sequence ID" value="RKG77367.1"/>
    <property type="molecule type" value="Genomic_DNA"/>
</dbReference>
<gene>
    <name evidence="1" type="ORF">D7V88_31110</name>
</gene>
<dbReference type="Pfam" id="PF13428">
    <property type="entry name" value="TPR_14"/>
    <property type="match status" value="1"/>
</dbReference>
<dbReference type="InterPro" id="IPR011990">
    <property type="entry name" value="TPR-like_helical_dom_sf"/>
</dbReference>
<comment type="caution">
    <text evidence="1">The sequence shown here is derived from an EMBL/GenBank/DDBJ whole genome shotgun (WGS) entry which is preliminary data.</text>
</comment>
<evidence type="ECO:0000313" key="1">
    <source>
        <dbReference type="EMBL" id="RKG77367.1"/>
    </source>
</evidence>
<evidence type="ECO:0000313" key="2">
    <source>
        <dbReference type="Proteomes" id="UP000268094"/>
    </source>
</evidence>
<dbReference type="Proteomes" id="UP000268094">
    <property type="component" value="Unassembled WGS sequence"/>
</dbReference>
<reference evidence="2" key="1">
    <citation type="submission" date="2018-09" db="EMBL/GenBank/DDBJ databases">
        <authorList>
            <person name="Livingstone P.G."/>
            <person name="Whitworth D.E."/>
        </authorList>
    </citation>
    <scope>NUCLEOTIDE SEQUENCE [LARGE SCALE GENOMIC DNA]</scope>
    <source>
        <strain evidence="2">CA054A</strain>
    </source>
</reference>
<dbReference type="AlphaFoldDB" id="A0A3A8I1N0"/>
<dbReference type="Gene3D" id="1.25.40.10">
    <property type="entry name" value="Tetratricopeptide repeat domain"/>
    <property type="match status" value="1"/>
</dbReference>
<name>A0A3A8I1N0_9BACT</name>
<dbReference type="SUPFAM" id="SSF48452">
    <property type="entry name" value="TPR-like"/>
    <property type="match status" value="1"/>
</dbReference>
<dbReference type="OrthoDB" id="5511247at2"/>